<dbReference type="PRINTS" id="PR00080">
    <property type="entry name" value="SDRFAMILY"/>
</dbReference>
<dbReference type="PROSITE" id="PS00061">
    <property type="entry name" value="ADH_SHORT"/>
    <property type="match status" value="1"/>
</dbReference>
<organism evidence="2 3">
    <name type="scientific">Aristolochia fimbriata</name>
    <name type="common">White veined hardy Dutchman's pipe vine</name>
    <dbReference type="NCBI Taxonomy" id="158543"/>
    <lineage>
        <taxon>Eukaryota</taxon>
        <taxon>Viridiplantae</taxon>
        <taxon>Streptophyta</taxon>
        <taxon>Embryophyta</taxon>
        <taxon>Tracheophyta</taxon>
        <taxon>Spermatophyta</taxon>
        <taxon>Magnoliopsida</taxon>
        <taxon>Magnoliidae</taxon>
        <taxon>Piperales</taxon>
        <taxon>Aristolochiaceae</taxon>
        <taxon>Aristolochia</taxon>
    </lineage>
</organism>
<keyword evidence="3" id="KW-1185">Reference proteome</keyword>
<dbReference type="Pfam" id="PF13561">
    <property type="entry name" value="adh_short_C2"/>
    <property type="match status" value="1"/>
</dbReference>
<comment type="similarity">
    <text evidence="1">Belongs to the short-chain dehydrogenases/reductases (SDR) family.</text>
</comment>
<comment type="caution">
    <text evidence="2">The sequence shown here is derived from an EMBL/GenBank/DDBJ whole genome shotgun (WGS) entry which is preliminary data.</text>
</comment>
<dbReference type="PANTHER" id="PTHR42820:SF21">
    <property type="entry name" value="SHORT-CHAIN DEHYDROGENASE REDUCTASE 3B-LIKE"/>
    <property type="match status" value="1"/>
</dbReference>
<sequence length="258" mass="26626">MSGAKRLSGKVAIITGGASGIGEETARLFADHGARVVIADIQDQLGQTVAESIGLDRCSYTHCDVTDEAQVKSVVDRTVATHGLVDVVFCNAGVISPTDQTVLDLDLAAMDRLFAVNVRGPAACVKHAGRAMADGAVRGSIICTASVAASTGRGKRVDYTMSKHAVLGLVRSAAVQLGRFGIRVNSVSPSAVATPLLTVSLGMSEEEVEVAYADLAKLKGVSLKKKHVAEGALFLASDEAALVTGHDLVVDGGFLCSH</sequence>
<proteinExistence type="inferred from homology"/>
<accession>A0AAV7F6T1</accession>
<dbReference type="SUPFAM" id="SSF51735">
    <property type="entry name" value="NAD(P)-binding Rossmann-fold domains"/>
    <property type="match status" value="1"/>
</dbReference>
<dbReference type="PRINTS" id="PR00081">
    <property type="entry name" value="GDHRDH"/>
</dbReference>
<dbReference type="EMBL" id="JAINDJ010000002">
    <property type="protein sequence ID" value="KAG9456788.1"/>
    <property type="molecule type" value="Genomic_DNA"/>
</dbReference>
<dbReference type="InterPro" id="IPR002347">
    <property type="entry name" value="SDR_fam"/>
</dbReference>
<gene>
    <name evidence="2" type="ORF">H6P81_001296</name>
</gene>
<dbReference type="Proteomes" id="UP000825729">
    <property type="component" value="Unassembled WGS sequence"/>
</dbReference>
<dbReference type="AlphaFoldDB" id="A0AAV7F6T1"/>
<evidence type="ECO:0000313" key="3">
    <source>
        <dbReference type="Proteomes" id="UP000825729"/>
    </source>
</evidence>
<dbReference type="Gene3D" id="3.40.50.720">
    <property type="entry name" value="NAD(P)-binding Rossmann-like Domain"/>
    <property type="match status" value="1"/>
</dbReference>
<reference evidence="2 3" key="1">
    <citation type="submission" date="2021-07" db="EMBL/GenBank/DDBJ databases">
        <title>The Aristolochia fimbriata genome: insights into angiosperm evolution, floral development and chemical biosynthesis.</title>
        <authorList>
            <person name="Jiao Y."/>
        </authorList>
    </citation>
    <scope>NUCLEOTIDE SEQUENCE [LARGE SCALE GENOMIC DNA]</scope>
    <source>
        <strain evidence="2">IBCAS-2021</strain>
        <tissue evidence="2">Leaf</tissue>
    </source>
</reference>
<protein>
    <submittedName>
        <fullName evidence="2">Uncharacterized protein</fullName>
    </submittedName>
</protein>
<dbReference type="InterPro" id="IPR020904">
    <property type="entry name" value="Sc_DH/Rdtase_CS"/>
</dbReference>
<dbReference type="InterPro" id="IPR036291">
    <property type="entry name" value="NAD(P)-bd_dom_sf"/>
</dbReference>
<evidence type="ECO:0000256" key="1">
    <source>
        <dbReference type="ARBA" id="ARBA00006484"/>
    </source>
</evidence>
<name>A0AAV7F6T1_ARIFI</name>
<dbReference type="PANTHER" id="PTHR42820">
    <property type="entry name" value="SHORT-CHAIN DEHYDROGENASE REDUCTASE"/>
    <property type="match status" value="1"/>
</dbReference>
<evidence type="ECO:0000313" key="2">
    <source>
        <dbReference type="EMBL" id="KAG9456788.1"/>
    </source>
</evidence>
<dbReference type="FunFam" id="3.40.50.720:FF:000084">
    <property type="entry name" value="Short-chain dehydrogenase reductase"/>
    <property type="match status" value="1"/>
</dbReference>